<evidence type="ECO:0000313" key="2">
    <source>
        <dbReference type="Proteomes" id="UP000257109"/>
    </source>
</evidence>
<dbReference type="STRING" id="157652.A0A371FAL7"/>
<proteinExistence type="predicted"/>
<protein>
    <submittedName>
        <fullName evidence="1">Uncharacterized protein</fullName>
    </submittedName>
</protein>
<accession>A0A371FAL7</accession>
<dbReference type="OrthoDB" id="1417687at2759"/>
<evidence type="ECO:0000313" key="1">
    <source>
        <dbReference type="EMBL" id="RDX75173.1"/>
    </source>
</evidence>
<comment type="caution">
    <text evidence="1">The sequence shown here is derived from an EMBL/GenBank/DDBJ whole genome shotgun (WGS) entry which is preliminary data.</text>
</comment>
<dbReference type="AlphaFoldDB" id="A0A371FAL7"/>
<feature type="non-terminal residue" evidence="1">
    <location>
        <position position="1"/>
    </location>
</feature>
<keyword evidence="2" id="KW-1185">Reference proteome</keyword>
<dbReference type="EMBL" id="QJKJ01009918">
    <property type="protein sequence ID" value="RDX75173.1"/>
    <property type="molecule type" value="Genomic_DNA"/>
</dbReference>
<organism evidence="1 2">
    <name type="scientific">Mucuna pruriens</name>
    <name type="common">Velvet bean</name>
    <name type="synonym">Dolichos pruriens</name>
    <dbReference type="NCBI Taxonomy" id="157652"/>
    <lineage>
        <taxon>Eukaryota</taxon>
        <taxon>Viridiplantae</taxon>
        <taxon>Streptophyta</taxon>
        <taxon>Embryophyta</taxon>
        <taxon>Tracheophyta</taxon>
        <taxon>Spermatophyta</taxon>
        <taxon>Magnoliopsida</taxon>
        <taxon>eudicotyledons</taxon>
        <taxon>Gunneridae</taxon>
        <taxon>Pentapetalae</taxon>
        <taxon>rosids</taxon>
        <taxon>fabids</taxon>
        <taxon>Fabales</taxon>
        <taxon>Fabaceae</taxon>
        <taxon>Papilionoideae</taxon>
        <taxon>50 kb inversion clade</taxon>
        <taxon>NPAAA clade</taxon>
        <taxon>indigoferoid/millettioid clade</taxon>
        <taxon>Phaseoleae</taxon>
        <taxon>Mucuna</taxon>
    </lineage>
</organism>
<reference evidence="1" key="1">
    <citation type="submission" date="2018-05" db="EMBL/GenBank/DDBJ databases">
        <title>Draft genome of Mucuna pruriens seed.</title>
        <authorList>
            <person name="Nnadi N.E."/>
            <person name="Vos R."/>
            <person name="Hasami M.H."/>
            <person name="Devisetty U.K."/>
            <person name="Aguiy J.C."/>
        </authorList>
    </citation>
    <scope>NUCLEOTIDE SEQUENCE [LARGE SCALE GENOMIC DNA]</scope>
    <source>
        <strain evidence="1">JCA_2017</strain>
    </source>
</reference>
<dbReference type="Proteomes" id="UP000257109">
    <property type="component" value="Unassembled WGS sequence"/>
</dbReference>
<name>A0A371FAL7_MUCPR</name>
<sequence length="190" mass="22340">MYKGLTKAILEGETSLILLYRWCILKSKDRPDRVCRLFKIKLDHLIKDIKGEVFRRKVKAGYPLFTDINRITSIEILDKINDLDLFRFVSSFIIHGLCGAKNQKSPCITTVDFDGYPLYRRRDNGRKIKKGEREEDTKHEEAKTLQVRITRGRLKRLKKEVQRKMNLLRGRSVQRRLNAIHTLGMCPRVV</sequence>
<gene>
    <name evidence="1" type="ORF">CR513_44980</name>
</gene>